<keyword evidence="9" id="KW-1185">Reference proteome</keyword>
<evidence type="ECO:0000256" key="4">
    <source>
        <dbReference type="ARBA" id="ARBA00023136"/>
    </source>
</evidence>
<dbReference type="Pfam" id="PF20684">
    <property type="entry name" value="Fung_rhodopsin"/>
    <property type="match status" value="1"/>
</dbReference>
<accession>A0A319CM34</accession>
<feature type="transmembrane region" description="Helical" evidence="6">
    <location>
        <begin position="181"/>
        <end position="202"/>
    </location>
</feature>
<evidence type="ECO:0000259" key="7">
    <source>
        <dbReference type="Pfam" id="PF20684"/>
    </source>
</evidence>
<protein>
    <recommendedName>
        <fullName evidence="7">Rhodopsin domain-containing protein</fullName>
    </recommendedName>
</protein>
<sequence>MQVLAFLISLTGLATIAVVLRLWTRLRLRSAGWDDLLIVVALTANLILFACRVVEIRHGLGHPRETLTPAALRTQLKVRPSPASQSLSQINNPPNREKALYFSLPFYHLTVITSKLSALALYTRLFRLRRVLLTSYSLAILLTVAGLWIIPSAFLFCLPVHDFWSLGQDAGQHCLPKKAVWVSNGVIQITTHVVVLAIPLIVIPTLTLRRRVKVGLFLLFGVGLMYVPLYLLFLDFGLAEVDWIWWIWIALDGVLMLMLC</sequence>
<dbReference type="Proteomes" id="UP000248340">
    <property type="component" value="Unassembled WGS sequence"/>
</dbReference>
<feature type="transmembrane region" description="Helical" evidence="6">
    <location>
        <begin position="106"/>
        <end position="126"/>
    </location>
</feature>
<dbReference type="AlphaFoldDB" id="A0A319CM34"/>
<keyword evidence="3 6" id="KW-1133">Transmembrane helix</keyword>
<comment type="subcellular location">
    <subcellularLocation>
        <location evidence="1">Membrane</location>
        <topology evidence="1">Multi-pass membrane protein</topology>
    </subcellularLocation>
</comment>
<keyword evidence="2 6" id="KW-0812">Transmembrane</keyword>
<gene>
    <name evidence="8" type="ORF">BO82DRAFT_351430</name>
</gene>
<evidence type="ECO:0000256" key="3">
    <source>
        <dbReference type="ARBA" id="ARBA00022989"/>
    </source>
</evidence>
<feature type="transmembrane region" description="Helical" evidence="6">
    <location>
        <begin position="243"/>
        <end position="259"/>
    </location>
</feature>
<dbReference type="InterPro" id="IPR049326">
    <property type="entry name" value="Rhodopsin_dom_fungi"/>
</dbReference>
<feature type="transmembrane region" description="Helical" evidence="6">
    <location>
        <begin position="214"/>
        <end position="231"/>
    </location>
</feature>
<dbReference type="EMBL" id="KZ821681">
    <property type="protein sequence ID" value="PYH85071.1"/>
    <property type="molecule type" value="Genomic_DNA"/>
</dbReference>
<feature type="transmembrane region" description="Helical" evidence="6">
    <location>
        <begin position="6"/>
        <end position="24"/>
    </location>
</feature>
<keyword evidence="4 6" id="KW-0472">Membrane</keyword>
<evidence type="ECO:0000256" key="5">
    <source>
        <dbReference type="ARBA" id="ARBA00038359"/>
    </source>
</evidence>
<dbReference type="GeneID" id="37137162"/>
<feature type="domain" description="Rhodopsin" evidence="7">
    <location>
        <begin position="20"/>
        <end position="226"/>
    </location>
</feature>
<dbReference type="STRING" id="1448315.A0A319CM34"/>
<feature type="transmembrane region" description="Helical" evidence="6">
    <location>
        <begin position="138"/>
        <end position="161"/>
    </location>
</feature>
<evidence type="ECO:0000256" key="2">
    <source>
        <dbReference type="ARBA" id="ARBA00022692"/>
    </source>
</evidence>
<dbReference type="OrthoDB" id="4509572at2759"/>
<dbReference type="RefSeq" id="XP_025495271.1">
    <property type="nucleotide sequence ID" value="XM_025634421.1"/>
</dbReference>
<name>A0A319CM34_9EURO</name>
<dbReference type="GO" id="GO:0016020">
    <property type="term" value="C:membrane"/>
    <property type="evidence" value="ECO:0007669"/>
    <property type="project" value="UniProtKB-SubCell"/>
</dbReference>
<feature type="transmembrane region" description="Helical" evidence="6">
    <location>
        <begin position="36"/>
        <end position="55"/>
    </location>
</feature>
<dbReference type="VEuPathDB" id="FungiDB:BO82DRAFT_351430"/>
<dbReference type="PANTHER" id="PTHR33048">
    <property type="entry name" value="PTH11-LIKE INTEGRAL MEMBRANE PROTEIN (AFU_ORTHOLOGUE AFUA_5G11245)"/>
    <property type="match status" value="1"/>
</dbReference>
<evidence type="ECO:0000256" key="6">
    <source>
        <dbReference type="SAM" id="Phobius"/>
    </source>
</evidence>
<dbReference type="InterPro" id="IPR052337">
    <property type="entry name" value="SAT4-like"/>
</dbReference>
<organism evidence="8 9">
    <name type="scientific">Aspergillus uvarum CBS 121591</name>
    <dbReference type="NCBI Taxonomy" id="1448315"/>
    <lineage>
        <taxon>Eukaryota</taxon>
        <taxon>Fungi</taxon>
        <taxon>Dikarya</taxon>
        <taxon>Ascomycota</taxon>
        <taxon>Pezizomycotina</taxon>
        <taxon>Eurotiomycetes</taxon>
        <taxon>Eurotiomycetidae</taxon>
        <taxon>Eurotiales</taxon>
        <taxon>Aspergillaceae</taxon>
        <taxon>Aspergillus</taxon>
        <taxon>Aspergillus subgen. Circumdati</taxon>
    </lineage>
</organism>
<dbReference type="PANTHER" id="PTHR33048:SF47">
    <property type="entry name" value="INTEGRAL MEMBRANE PROTEIN-RELATED"/>
    <property type="match status" value="1"/>
</dbReference>
<evidence type="ECO:0000256" key="1">
    <source>
        <dbReference type="ARBA" id="ARBA00004141"/>
    </source>
</evidence>
<evidence type="ECO:0000313" key="9">
    <source>
        <dbReference type="Proteomes" id="UP000248340"/>
    </source>
</evidence>
<reference evidence="8 9" key="1">
    <citation type="submission" date="2016-12" db="EMBL/GenBank/DDBJ databases">
        <title>The genomes of Aspergillus section Nigri reveals drivers in fungal speciation.</title>
        <authorList>
            <consortium name="DOE Joint Genome Institute"/>
            <person name="Vesth T.C."/>
            <person name="Nybo J."/>
            <person name="Theobald S."/>
            <person name="Brandl J."/>
            <person name="Frisvad J.C."/>
            <person name="Nielsen K.F."/>
            <person name="Lyhne E.K."/>
            <person name="Kogle M.E."/>
            <person name="Kuo A."/>
            <person name="Riley R."/>
            <person name="Clum A."/>
            <person name="Nolan M."/>
            <person name="Lipzen A."/>
            <person name="Salamov A."/>
            <person name="Henrissat B."/>
            <person name="Wiebenga A."/>
            <person name="De Vries R.P."/>
            <person name="Grigoriev I.V."/>
            <person name="Mortensen U.H."/>
            <person name="Andersen M.R."/>
            <person name="Baker S.E."/>
        </authorList>
    </citation>
    <scope>NUCLEOTIDE SEQUENCE [LARGE SCALE GENOMIC DNA]</scope>
    <source>
        <strain evidence="8 9">CBS 121591</strain>
    </source>
</reference>
<evidence type="ECO:0000313" key="8">
    <source>
        <dbReference type="EMBL" id="PYH85071.1"/>
    </source>
</evidence>
<proteinExistence type="inferred from homology"/>
<comment type="similarity">
    <text evidence="5">Belongs to the SAT4 family.</text>
</comment>